<evidence type="ECO:0000313" key="2">
    <source>
        <dbReference type="Proteomes" id="UP000516173"/>
    </source>
</evidence>
<gene>
    <name evidence="1" type="ORF">NWFMUON74_44240</name>
</gene>
<proteinExistence type="predicted"/>
<evidence type="ECO:0000313" key="1">
    <source>
        <dbReference type="EMBL" id="BCK56652.1"/>
    </source>
</evidence>
<dbReference type="KEGG" id="nwl:NWFMUON74_44240"/>
<accession>A0A7G1KN46</accession>
<name>A0A7G1KN46_9NOCA</name>
<reference evidence="1 2" key="1">
    <citation type="submission" date="2020-08" db="EMBL/GenBank/DDBJ databases">
        <title>Genome Sequencing of Nocardia wallacei strain FMUON74 and assembly.</title>
        <authorList>
            <person name="Toyokawa M."/>
            <person name="Uesaka K."/>
        </authorList>
    </citation>
    <scope>NUCLEOTIDE SEQUENCE [LARGE SCALE GENOMIC DNA]</scope>
    <source>
        <strain evidence="1 2">FMUON74</strain>
    </source>
</reference>
<dbReference type="Proteomes" id="UP000516173">
    <property type="component" value="Chromosome"/>
</dbReference>
<keyword evidence="2" id="KW-1185">Reference proteome</keyword>
<organism evidence="1 2">
    <name type="scientific">Nocardia wallacei</name>
    <dbReference type="NCBI Taxonomy" id="480035"/>
    <lineage>
        <taxon>Bacteria</taxon>
        <taxon>Bacillati</taxon>
        <taxon>Actinomycetota</taxon>
        <taxon>Actinomycetes</taxon>
        <taxon>Mycobacteriales</taxon>
        <taxon>Nocardiaceae</taxon>
        <taxon>Nocardia</taxon>
    </lineage>
</organism>
<dbReference type="EMBL" id="AP023396">
    <property type="protein sequence ID" value="BCK56652.1"/>
    <property type="molecule type" value="Genomic_DNA"/>
</dbReference>
<sequence>MSSSEPVVVVVLGIVTGAVVGADVSVSSSSPQAANIALAAIKPTTTAERIRLLW</sequence>
<protein>
    <submittedName>
        <fullName evidence="1">Uncharacterized protein</fullName>
    </submittedName>
</protein>
<dbReference type="AlphaFoldDB" id="A0A7G1KN46"/>